<organism evidence="1 2">
    <name type="scientific">Ardenticatena maritima</name>
    <dbReference type="NCBI Taxonomy" id="872965"/>
    <lineage>
        <taxon>Bacteria</taxon>
        <taxon>Bacillati</taxon>
        <taxon>Chloroflexota</taxon>
        <taxon>Ardenticatenia</taxon>
        <taxon>Ardenticatenales</taxon>
        <taxon>Ardenticatenaceae</taxon>
        <taxon>Ardenticatena</taxon>
    </lineage>
</organism>
<gene>
    <name evidence="1" type="ORF">ARMA_1624</name>
</gene>
<proteinExistence type="predicted"/>
<protein>
    <submittedName>
        <fullName evidence="1">Uncharacterized protein</fullName>
    </submittedName>
</protein>
<sequence>MDRLLEHAAHPSSCLGCIDANLGDFLTLNEVNELLCAWL</sequence>
<dbReference type="AlphaFoldDB" id="A0A0M8K8V3"/>
<reference evidence="2" key="1">
    <citation type="submission" date="2015-08" db="EMBL/GenBank/DDBJ databases">
        <title>Draft Genome Sequence of a Heterotrophic Facultative Anaerobic Bacterium Ardenticatena maritima Strain 110S.</title>
        <authorList>
            <person name="Kawaichi S."/>
            <person name="Yoshida T."/>
            <person name="Sako Y."/>
            <person name="Nakamura R."/>
        </authorList>
    </citation>
    <scope>NUCLEOTIDE SEQUENCE [LARGE SCALE GENOMIC DNA]</scope>
    <source>
        <strain evidence="2">110S</strain>
    </source>
</reference>
<dbReference type="EMBL" id="BBZA01000125">
    <property type="protein sequence ID" value="GAP63201.1"/>
    <property type="molecule type" value="Genomic_DNA"/>
</dbReference>
<comment type="caution">
    <text evidence="1">The sequence shown here is derived from an EMBL/GenBank/DDBJ whole genome shotgun (WGS) entry which is preliminary data.</text>
</comment>
<evidence type="ECO:0000313" key="2">
    <source>
        <dbReference type="Proteomes" id="UP000037784"/>
    </source>
</evidence>
<keyword evidence="2" id="KW-1185">Reference proteome</keyword>
<evidence type="ECO:0000313" key="1">
    <source>
        <dbReference type="EMBL" id="GAP63201.1"/>
    </source>
</evidence>
<accession>A0A0M8K8V3</accession>
<name>A0A0M8K8V3_9CHLR</name>
<dbReference type="Proteomes" id="UP000037784">
    <property type="component" value="Unassembled WGS sequence"/>
</dbReference>
<dbReference type="InParanoid" id="A0A0M8K8V3"/>